<evidence type="ECO:0000259" key="1">
    <source>
        <dbReference type="Pfam" id="PF19968"/>
    </source>
</evidence>
<keyword evidence="4" id="KW-1185">Reference proteome</keyword>
<dbReference type="GO" id="GO:0006508">
    <property type="term" value="P:proteolysis"/>
    <property type="evidence" value="ECO:0007669"/>
    <property type="project" value="UniProtKB-KW"/>
</dbReference>
<organism evidence="3 4">
    <name type="scientific">Streptomyces cinnabarinus</name>
    <dbReference type="NCBI Taxonomy" id="67287"/>
    <lineage>
        <taxon>Bacteria</taxon>
        <taxon>Bacillati</taxon>
        <taxon>Actinomycetota</taxon>
        <taxon>Actinomycetes</taxon>
        <taxon>Kitasatosporales</taxon>
        <taxon>Streptomycetaceae</taxon>
        <taxon>Streptomyces</taxon>
    </lineage>
</organism>
<keyword evidence="3" id="KW-0378">Hydrolase</keyword>
<dbReference type="Proteomes" id="UP001164439">
    <property type="component" value="Chromosome"/>
</dbReference>
<protein>
    <submittedName>
        <fullName evidence="3">Serine protease</fullName>
    </submittedName>
</protein>
<proteinExistence type="predicted"/>
<dbReference type="EMBL" id="CP114413">
    <property type="protein sequence ID" value="WAZ26136.1"/>
    <property type="molecule type" value="Genomic_DNA"/>
</dbReference>
<feature type="domain" description="vWA-MoxR associated protein middle region 7" evidence="1">
    <location>
        <begin position="195"/>
        <end position="341"/>
    </location>
</feature>
<evidence type="ECO:0000313" key="4">
    <source>
        <dbReference type="Proteomes" id="UP001164439"/>
    </source>
</evidence>
<keyword evidence="3" id="KW-0645">Protease</keyword>
<evidence type="ECO:0000313" key="3">
    <source>
        <dbReference type="EMBL" id="WAZ26136.1"/>
    </source>
</evidence>
<accession>A0ABY7KT45</accession>
<dbReference type="Pfam" id="PF13365">
    <property type="entry name" value="Trypsin_2"/>
    <property type="match status" value="1"/>
</dbReference>
<dbReference type="Pfam" id="PF19968">
    <property type="entry name" value="VMAP-M7"/>
    <property type="match status" value="1"/>
</dbReference>
<gene>
    <name evidence="3" type="ORF">STRCI_007685</name>
</gene>
<name>A0ABY7KT45_9ACTN</name>
<dbReference type="InterPro" id="IPR045450">
    <property type="entry name" value="VMAP_C"/>
</dbReference>
<dbReference type="GO" id="GO:0008233">
    <property type="term" value="F:peptidase activity"/>
    <property type="evidence" value="ECO:0007669"/>
    <property type="project" value="UniProtKB-KW"/>
</dbReference>
<dbReference type="InterPro" id="IPR045452">
    <property type="entry name" value="VMAP-M7"/>
</dbReference>
<dbReference type="Pfam" id="PF20028">
    <property type="entry name" value="VMAP-C"/>
    <property type="match status" value="1"/>
</dbReference>
<sequence>MTHVDAEPDEVLDLLSGFVVRVSGPGLRGGSGFFVGRGLVVTCAHVVALPVKGGSRPTAERARVTWAGGHAEGSVVALPPSYSGPDDVWDPPDLAVITLEDPLPDHHWIPMADKPPGIGQRLCAAGYSAVYEQTPRLGLGTVEYEGPAIHGERHPALQLKGGELAPGMSGGPLLDLEQGEVCGIVTTARRKNLPMGGRAIGVSTVRILFPSVWEANRAPNPLDTELWRLRAALQHEYAPGAVLSLREEKALLRAARRSGLAPAALYWRSVHRDYGEPAGRIDTVADALREVADAPAMLDGPHPLLQFIRQVTDAALSEDSGPLAGMADLVAGRLGVPTPSPVAPPATGTGINGVAAISVHLDTQTPDGDRYFLRVWKYPDVTEPPYPVLCDDQPLTLAEAQAQFRAVIPSAIQELGEISSDLIIEFALPTAKLSSVDVDTWYLSQAWAPVGRQYPVILRALDRRPETYPSWTTRWRRLRQGSHGEARMDWVDCHQDMPPEQFFAWLQQQQDLAVLALPFSPEATARQHVLETALYAGIPVAVWTRAGCSARCRLRGAPGRDSAHATEAESAAGVCAGAAFRHAFAAELARSSVHELPELIMKLRVDAVTSTGHCGEQVVLLWDDATRKLPGDGPALRFPEHIAQGGQPS</sequence>
<dbReference type="InterPro" id="IPR009003">
    <property type="entry name" value="Peptidase_S1_PA"/>
</dbReference>
<feature type="domain" description="vWA-MoxR associated protein C-terminal" evidence="2">
    <location>
        <begin position="369"/>
        <end position="625"/>
    </location>
</feature>
<dbReference type="RefSeq" id="WP_269663620.1">
    <property type="nucleotide sequence ID" value="NZ_CP114413.1"/>
</dbReference>
<dbReference type="Gene3D" id="2.40.10.120">
    <property type="match status" value="1"/>
</dbReference>
<dbReference type="PANTHER" id="PTHR43019:SF23">
    <property type="entry name" value="PROTEASE DO-LIKE 5, CHLOROPLASTIC"/>
    <property type="match status" value="1"/>
</dbReference>
<reference evidence="3" key="1">
    <citation type="submission" date="2022-12" db="EMBL/GenBank/DDBJ databases">
        <authorList>
            <person name="Ruckert C."/>
            <person name="Busche T."/>
            <person name="Kalinowski J."/>
            <person name="Wittmann C."/>
        </authorList>
    </citation>
    <scope>NUCLEOTIDE SEQUENCE</scope>
    <source>
        <strain evidence="3">DSM 40467</strain>
    </source>
</reference>
<dbReference type="SUPFAM" id="SSF50494">
    <property type="entry name" value="Trypsin-like serine proteases"/>
    <property type="match status" value="1"/>
</dbReference>
<evidence type="ECO:0000259" key="2">
    <source>
        <dbReference type="Pfam" id="PF20028"/>
    </source>
</evidence>
<dbReference type="PANTHER" id="PTHR43019">
    <property type="entry name" value="SERINE ENDOPROTEASE DEGS"/>
    <property type="match status" value="1"/>
</dbReference>